<reference evidence="3" key="2">
    <citation type="submission" date="2015-11" db="EMBL/GenBank/DDBJ databases">
        <authorList>
            <person name="Zhang Y."/>
            <person name="Guo Z."/>
        </authorList>
    </citation>
    <scope>NUCLEOTIDE SEQUENCE</scope>
</reference>
<organism evidence="3 4">
    <name type="scientific">Echinococcus multilocularis</name>
    <name type="common">Fox tapeworm</name>
    <dbReference type="NCBI Taxonomy" id="6211"/>
    <lineage>
        <taxon>Eukaryota</taxon>
        <taxon>Metazoa</taxon>
        <taxon>Spiralia</taxon>
        <taxon>Lophotrochozoa</taxon>
        <taxon>Platyhelminthes</taxon>
        <taxon>Cestoda</taxon>
        <taxon>Eucestoda</taxon>
        <taxon>Cyclophyllidea</taxon>
        <taxon>Taeniidae</taxon>
        <taxon>Echinococcus</taxon>
    </lineage>
</organism>
<feature type="compositionally biased region" description="Polar residues" evidence="2">
    <location>
        <begin position="496"/>
        <end position="519"/>
    </location>
</feature>
<feature type="coiled-coil region" evidence="1">
    <location>
        <begin position="552"/>
        <end position="579"/>
    </location>
</feature>
<feature type="coiled-coil region" evidence="1">
    <location>
        <begin position="435"/>
        <end position="469"/>
    </location>
</feature>
<gene>
    <name evidence="3" type="ORF">EmuJ_000758300</name>
</gene>
<reference evidence="3" key="1">
    <citation type="journal article" date="2013" name="Nature">
        <title>The genomes of four tapeworm species reveal adaptations to parasitism.</title>
        <authorList>
            <person name="Tsai I.J."/>
            <person name="Zarowiecki M."/>
            <person name="Holroyd N."/>
            <person name="Garciarrubio A."/>
            <person name="Sanchez-Flores A."/>
            <person name="Brooks K.L."/>
            <person name="Tracey A."/>
            <person name="Bobes R.J."/>
            <person name="Fragoso G."/>
            <person name="Sciutto E."/>
            <person name="Aslett M."/>
            <person name="Beasley H."/>
            <person name="Bennett H.M."/>
            <person name="Cai J."/>
            <person name="Camicia F."/>
            <person name="Clark R."/>
            <person name="Cucher M."/>
            <person name="De Silva N."/>
            <person name="Day T.A."/>
            <person name="Deplazes P."/>
            <person name="Estrada K."/>
            <person name="Fernandez C."/>
            <person name="Holland P.W."/>
            <person name="Hou J."/>
            <person name="Hu S."/>
            <person name="Huckvale T."/>
            <person name="Hung S.S."/>
            <person name="Kamenetzky L."/>
            <person name="Keane J.A."/>
            <person name="Kiss F."/>
            <person name="Koziol U."/>
            <person name="Lambert O."/>
            <person name="Liu K."/>
            <person name="Luo X."/>
            <person name="Luo Y."/>
            <person name="Macchiaroli N."/>
            <person name="Nichol S."/>
            <person name="Paps J."/>
            <person name="Parkinson J."/>
            <person name="Pouchkina-Stantcheva N."/>
            <person name="Riddiford N."/>
            <person name="Rosenzvit M."/>
            <person name="Salinas G."/>
            <person name="Wasmuth J.D."/>
            <person name="Zamanian M."/>
            <person name="Zheng Y."/>
            <person name="Cai X."/>
            <person name="Soberon X."/>
            <person name="Olson P.D."/>
            <person name="Laclette J.P."/>
            <person name="Brehm K."/>
            <person name="Berriman M."/>
            <person name="Garciarrubio A."/>
            <person name="Bobes R.J."/>
            <person name="Fragoso G."/>
            <person name="Sanchez-Flores A."/>
            <person name="Estrada K."/>
            <person name="Cevallos M.A."/>
            <person name="Morett E."/>
            <person name="Gonzalez V."/>
            <person name="Portillo T."/>
            <person name="Ochoa-Leyva A."/>
            <person name="Jose M.V."/>
            <person name="Sciutto E."/>
            <person name="Landa A."/>
            <person name="Jimenez L."/>
            <person name="Valdes V."/>
            <person name="Carrero J.C."/>
            <person name="Larralde C."/>
            <person name="Morales-Montor J."/>
            <person name="Limon-Lason J."/>
            <person name="Soberon X."/>
            <person name="Laclette J.P."/>
        </authorList>
    </citation>
    <scope>NUCLEOTIDE SEQUENCE [LARGE SCALE GENOMIC DNA]</scope>
</reference>
<accession>A0A068Y6A5</accession>
<dbReference type="EMBL" id="LN902841">
    <property type="protein sequence ID" value="CDS40025.1"/>
    <property type="molecule type" value="Genomic_DNA"/>
</dbReference>
<evidence type="ECO:0000313" key="3">
    <source>
        <dbReference type="EMBL" id="CDS40025.1"/>
    </source>
</evidence>
<feature type="coiled-coil region" evidence="1">
    <location>
        <begin position="772"/>
        <end position="813"/>
    </location>
</feature>
<feature type="region of interest" description="Disordered" evidence="2">
    <location>
        <begin position="1"/>
        <end position="59"/>
    </location>
</feature>
<evidence type="ECO:0000256" key="1">
    <source>
        <dbReference type="SAM" id="Coils"/>
    </source>
</evidence>
<dbReference type="AlphaFoldDB" id="A0A068Y6A5"/>
<name>A0A068Y6A5_ECHMU</name>
<evidence type="ECO:0000256" key="2">
    <source>
        <dbReference type="SAM" id="MobiDB-lite"/>
    </source>
</evidence>
<dbReference type="Proteomes" id="UP000017246">
    <property type="component" value="Unassembled WGS sequence"/>
</dbReference>
<dbReference type="STRING" id="6211.A0A068Y6A5"/>
<dbReference type="OrthoDB" id="6273819at2759"/>
<feature type="region of interest" description="Disordered" evidence="2">
    <location>
        <begin position="334"/>
        <end position="365"/>
    </location>
</feature>
<feature type="coiled-coil region" evidence="1">
    <location>
        <begin position="243"/>
        <end position="334"/>
    </location>
</feature>
<evidence type="ECO:0000313" key="4">
    <source>
        <dbReference type="Proteomes" id="UP000017246"/>
    </source>
</evidence>
<feature type="region of interest" description="Disordered" evidence="2">
    <location>
        <begin position="203"/>
        <end position="224"/>
    </location>
</feature>
<keyword evidence="4" id="KW-1185">Reference proteome</keyword>
<protein>
    <submittedName>
        <fullName evidence="3">Expressed conserved protein</fullName>
    </submittedName>
</protein>
<feature type="region of interest" description="Disordered" evidence="2">
    <location>
        <begin position="493"/>
        <end position="523"/>
    </location>
</feature>
<feature type="compositionally biased region" description="Basic and acidic residues" evidence="2">
    <location>
        <begin position="344"/>
        <end position="358"/>
    </location>
</feature>
<proteinExistence type="predicted"/>
<sequence>MDSRFRSPVVPRKVVGAEEAATSLAKKSKRSKSTENSLEKGDPFMRMAAKSKTDPEDPMSVLNKRWSVVAKNQETMSKQELLNNYRLLMNDHLRLERFLSIITKDNEMARNRLETDLLDAMMCIEDLKQALEVRMARRRKIDPREAEERRSLIRQNKKLLNQLYESAKKIEMLELTKLEMKEQLELLDFQMVEIENQKAMVEEELRRQPVTENGSTQTDDDLDNGPAALAAARVETASVLTELANQQAECAALNAKHRHLENLVRELRRDNTDLREQIARVSDEAEDENSLAESDKHTRAQLLQTELATKAEQIILLEERLAKSEAANMALKTQLKSIQTTSNDRSKRDDESEEDRPRSLQLSPATVQQLVTELEGVESLNAENLLESIRNLKRLRNSLLSTGSRANIKYDPVLDATSPEYYSAQFSQLQSSSEVEGMRGQLAVCEKRRADLERRVAELSSGLSQAQAANRANEAALTASRRNEAALRRRLLATVDTGSTNSQRSRPTSSLDYSGTPQSGLKDDLDAQTKMIKLEAVNSALSEASQLDRVRLQEQATRIAQLEAEQRTLHDRMASLQASESCAQRASVRLQALYEDMLREFSESTTHEANLAAARRRQRQTDLRGYETDTAVHTNSSNRYSNSDGESMKPCTIKACVEVREVLRGLQERFIRTAEQLAEAETLLAEVGGTNVPTHPSAVACGHLLAALRVCTEGSGGSDSGSATGTQQRLFARLETWVVTQLARRDSVEAQLRQRCGDLEVELAKASPDIDFRVLKSNLEAQKKELADLCRKLESTQDELEAMKALCENHRADCGHFEAVNGLKS</sequence>
<keyword evidence="1" id="KW-0175">Coiled coil</keyword>
<dbReference type="OMA" id="ANQQAEC"/>